<dbReference type="InterPro" id="IPR029063">
    <property type="entry name" value="SAM-dependent_MTases_sf"/>
</dbReference>
<reference evidence="2" key="1">
    <citation type="submission" date="2022-11" db="UniProtKB">
        <authorList>
            <consortium name="WormBaseParasite"/>
        </authorList>
    </citation>
    <scope>IDENTIFICATION</scope>
</reference>
<keyword evidence="1" id="KW-1185">Reference proteome</keyword>
<sequence>MCKPLFFNGNAFQVKTEMRYDRIYCGALVPHSRRSYFCNFLKIGGILVVPYGHLLQRIVRQSETQFVVYDVSSVVFSQLVFPNQENAFTMRQLEIPLLKAPRLTDICRNKIRHCVREAITSSEIYPLQMLISA</sequence>
<dbReference type="Proteomes" id="UP000887574">
    <property type="component" value="Unplaced"/>
</dbReference>
<protein>
    <submittedName>
        <fullName evidence="2">Uncharacterized protein</fullName>
    </submittedName>
</protein>
<organism evidence="1 2">
    <name type="scientific">Ditylenchus dipsaci</name>
    <dbReference type="NCBI Taxonomy" id="166011"/>
    <lineage>
        <taxon>Eukaryota</taxon>
        <taxon>Metazoa</taxon>
        <taxon>Ecdysozoa</taxon>
        <taxon>Nematoda</taxon>
        <taxon>Chromadorea</taxon>
        <taxon>Rhabditida</taxon>
        <taxon>Tylenchina</taxon>
        <taxon>Tylenchomorpha</taxon>
        <taxon>Sphaerularioidea</taxon>
        <taxon>Anguinidae</taxon>
        <taxon>Anguininae</taxon>
        <taxon>Ditylenchus</taxon>
    </lineage>
</organism>
<evidence type="ECO:0000313" key="1">
    <source>
        <dbReference type="Proteomes" id="UP000887574"/>
    </source>
</evidence>
<evidence type="ECO:0000313" key="2">
    <source>
        <dbReference type="WBParaSite" id="jg23902"/>
    </source>
</evidence>
<name>A0A915DWF3_9BILA</name>
<accession>A0A915DWF3</accession>
<dbReference type="Gene3D" id="3.40.50.150">
    <property type="entry name" value="Vaccinia Virus protein VP39"/>
    <property type="match status" value="1"/>
</dbReference>
<dbReference type="WBParaSite" id="jg23902">
    <property type="protein sequence ID" value="jg23902"/>
    <property type="gene ID" value="jg23902"/>
</dbReference>
<proteinExistence type="predicted"/>
<dbReference type="AlphaFoldDB" id="A0A915DWF3"/>